<evidence type="ECO:0000313" key="2">
    <source>
        <dbReference type="Proteomes" id="UP000003947"/>
    </source>
</evidence>
<organism evidence="1 2">
    <name type="scientific">Microvirga lotononidis</name>
    <dbReference type="NCBI Taxonomy" id="864069"/>
    <lineage>
        <taxon>Bacteria</taxon>
        <taxon>Pseudomonadati</taxon>
        <taxon>Pseudomonadota</taxon>
        <taxon>Alphaproteobacteria</taxon>
        <taxon>Hyphomicrobiales</taxon>
        <taxon>Methylobacteriaceae</taxon>
        <taxon>Microvirga</taxon>
    </lineage>
</organism>
<dbReference type="HOGENOM" id="CLU_2142994_0_0_5"/>
<sequence>MIGLGLPDMPGNPLQPGEILTGGNVQIAYHANPNSLGLFLQHRRSLNRPQVRHTDARLLIRVRRTTGSQYTFKPVGDCASGEPKITGDSSFVAAMPGYSRLGLFDLFRGQPH</sequence>
<dbReference type="EMBL" id="JH660647">
    <property type="protein sequence ID" value="EIM25767.1"/>
    <property type="molecule type" value="Genomic_DNA"/>
</dbReference>
<reference evidence="1 2" key="1">
    <citation type="submission" date="2012-02" db="EMBL/GenBank/DDBJ databases">
        <title>Improved High-Quality Draft sequence of Microvirga sp. WSM3557.</title>
        <authorList>
            <consortium name="US DOE Joint Genome Institute"/>
            <person name="Lucas S."/>
            <person name="Han J."/>
            <person name="Lapidus A."/>
            <person name="Cheng J.-F."/>
            <person name="Goodwin L."/>
            <person name="Pitluck S."/>
            <person name="Peters L."/>
            <person name="Zhang X."/>
            <person name="Detter J.C."/>
            <person name="Han C."/>
            <person name="Tapia R."/>
            <person name="Land M."/>
            <person name="Hauser L."/>
            <person name="Kyrpides N."/>
            <person name="Ivanova N."/>
            <person name="Pagani I."/>
            <person name="Brau L."/>
            <person name="Yates R."/>
            <person name="O'Hara G."/>
            <person name="Rui T."/>
            <person name="Howieson J."/>
            <person name="Reeve W."/>
            <person name="Woyke T."/>
        </authorList>
    </citation>
    <scope>NUCLEOTIDE SEQUENCE [LARGE SCALE GENOMIC DNA]</scope>
    <source>
        <strain evidence="1 2">WSM3557</strain>
    </source>
</reference>
<name>I4YP75_9HYPH</name>
<accession>I4YP75</accession>
<dbReference type="AlphaFoldDB" id="I4YP75"/>
<proteinExistence type="predicted"/>
<gene>
    <name evidence="1" type="ORF">MicloDRAFT_00064940</name>
</gene>
<protein>
    <submittedName>
        <fullName evidence="1">Uncharacterized protein</fullName>
    </submittedName>
</protein>
<dbReference type="Proteomes" id="UP000003947">
    <property type="component" value="Unassembled WGS sequence"/>
</dbReference>
<evidence type="ECO:0000313" key="1">
    <source>
        <dbReference type="EMBL" id="EIM25767.1"/>
    </source>
</evidence>
<keyword evidence="2" id="KW-1185">Reference proteome</keyword>